<proteinExistence type="predicted"/>
<dbReference type="CDD" id="cd00303">
    <property type="entry name" value="retropepsin_like"/>
    <property type="match status" value="1"/>
</dbReference>
<dbReference type="AlphaFoldDB" id="A0A8R7UIV3"/>
<keyword evidence="2" id="KW-1185">Reference proteome</keyword>
<reference evidence="2" key="1">
    <citation type="journal article" date="2013" name="Nature">
        <title>Draft genome of the wheat A-genome progenitor Triticum urartu.</title>
        <authorList>
            <person name="Ling H.Q."/>
            <person name="Zhao S."/>
            <person name="Liu D."/>
            <person name="Wang J."/>
            <person name="Sun H."/>
            <person name="Zhang C."/>
            <person name="Fan H."/>
            <person name="Li D."/>
            <person name="Dong L."/>
            <person name="Tao Y."/>
            <person name="Gao C."/>
            <person name="Wu H."/>
            <person name="Li Y."/>
            <person name="Cui Y."/>
            <person name="Guo X."/>
            <person name="Zheng S."/>
            <person name="Wang B."/>
            <person name="Yu K."/>
            <person name="Liang Q."/>
            <person name="Yang W."/>
            <person name="Lou X."/>
            <person name="Chen J."/>
            <person name="Feng M."/>
            <person name="Jian J."/>
            <person name="Zhang X."/>
            <person name="Luo G."/>
            <person name="Jiang Y."/>
            <person name="Liu J."/>
            <person name="Wang Z."/>
            <person name="Sha Y."/>
            <person name="Zhang B."/>
            <person name="Wu H."/>
            <person name="Tang D."/>
            <person name="Shen Q."/>
            <person name="Xue P."/>
            <person name="Zou S."/>
            <person name="Wang X."/>
            <person name="Liu X."/>
            <person name="Wang F."/>
            <person name="Yang Y."/>
            <person name="An X."/>
            <person name="Dong Z."/>
            <person name="Zhang K."/>
            <person name="Zhang X."/>
            <person name="Luo M.C."/>
            <person name="Dvorak J."/>
            <person name="Tong Y."/>
            <person name="Wang J."/>
            <person name="Yang H."/>
            <person name="Li Z."/>
            <person name="Wang D."/>
            <person name="Zhang A."/>
            <person name="Wang J."/>
        </authorList>
    </citation>
    <scope>NUCLEOTIDE SEQUENCE</scope>
    <source>
        <strain evidence="2">cv. G1812</strain>
    </source>
</reference>
<evidence type="ECO:0000313" key="1">
    <source>
        <dbReference type="EnsemblPlants" id="TuG1812G0500003481.01.T01.cds298043"/>
    </source>
</evidence>
<dbReference type="Gene3D" id="2.40.70.10">
    <property type="entry name" value="Acid Proteases"/>
    <property type="match status" value="1"/>
</dbReference>
<reference evidence="1" key="2">
    <citation type="submission" date="2018-03" db="EMBL/GenBank/DDBJ databases">
        <title>The Triticum urartu genome reveals the dynamic nature of wheat genome evolution.</title>
        <authorList>
            <person name="Ling H."/>
            <person name="Ma B."/>
            <person name="Shi X."/>
            <person name="Liu H."/>
            <person name="Dong L."/>
            <person name="Sun H."/>
            <person name="Cao Y."/>
            <person name="Gao Q."/>
            <person name="Zheng S."/>
            <person name="Li Y."/>
            <person name="Yu Y."/>
            <person name="Du H."/>
            <person name="Qi M."/>
            <person name="Li Y."/>
            <person name="Yu H."/>
            <person name="Cui Y."/>
            <person name="Wang N."/>
            <person name="Chen C."/>
            <person name="Wu H."/>
            <person name="Zhao Y."/>
            <person name="Zhang J."/>
            <person name="Li Y."/>
            <person name="Zhou W."/>
            <person name="Zhang B."/>
            <person name="Hu W."/>
            <person name="Eijk M."/>
            <person name="Tang J."/>
            <person name="Witsenboer H."/>
            <person name="Zhao S."/>
            <person name="Li Z."/>
            <person name="Zhang A."/>
            <person name="Wang D."/>
            <person name="Liang C."/>
        </authorList>
    </citation>
    <scope>NUCLEOTIDE SEQUENCE [LARGE SCALE GENOMIC DNA]</scope>
    <source>
        <strain evidence="1">cv. G1812</strain>
    </source>
</reference>
<evidence type="ECO:0000313" key="2">
    <source>
        <dbReference type="Proteomes" id="UP000015106"/>
    </source>
</evidence>
<sequence length="69" mass="7992">CSSRRKLLTSTKCDNLQFKLQNLEFETEVRVLDVQGYDLILGIDWLSSFGQMTVDWSKGMLKLKHKGNQ</sequence>
<dbReference type="Pfam" id="PF08284">
    <property type="entry name" value="RVP_2"/>
    <property type="match status" value="1"/>
</dbReference>
<name>A0A8R7UIV3_TRIUA</name>
<reference evidence="1" key="3">
    <citation type="submission" date="2022-06" db="UniProtKB">
        <authorList>
            <consortium name="EnsemblPlants"/>
        </authorList>
    </citation>
    <scope>IDENTIFICATION</scope>
</reference>
<organism evidence="1 2">
    <name type="scientific">Triticum urartu</name>
    <name type="common">Red wild einkorn</name>
    <name type="synonym">Crithodium urartu</name>
    <dbReference type="NCBI Taxonomy" id="4572"/>
    <lineage>
        <taxon>Eukaryota</taxon>
        <taxon>Viridiplantae</taxon>
        <taxon>Streptophyta</taxon>
        <taxon>Embryophyta</taxon>
        <taxon>Tracheophyta</taxon>
        <taxon>Spermatophyta</taxon>
        <taxon>Magnoliopsida</taxon>
        <taxon>Liliopsida</taxon>
        <taxon>Poales</taxon>
        <taxon>Poaceae</taxon>
        <taxon>BOP clade</taxon>
        <taxon>Pooideae</taxon>
        <taxon>Triticodae</taxon>
        <taxon>Triticeae</taxon>
        <taxon>Triticinae</taxon>
        <taxon>Triticum</taxon>
    </lineage>
</organism>
<accession>A0A8R7UIV3</accession>
<dbReference type="InterPro" id="IPR021109">
    <property type="entry name" value="Peptidase_aspartic_dom_sf"/>
</dbReference>
<dbReference type="EnsemblPlants" id="TuG1812G0500003481.01.T01">
    <property type="protein sequence ID" value="TuG1812G0500003481.01.T01.cds298043"/>
    <property type="gene ID" value="TuG1812G0500003481.01"/>
</dbReference>
<dbReference type="Gramene" id="TuG1812G0500003481.01.T01">
    <property type="protein sequence ID" value="TuG1812G0500003481.01.T01.cds298043"/>
    <property type="gene ID" value="TuG1812G0500003481.01"/>
</dbReference>
<protein>
    <submittedName>
        <fullName evidence="1">Uncharacterized protein</fullName>
    </submittedName>
</protein>
<dbReference type="Proteomes" id="UP000015106">
    <property type="component" value="Chromosome 5"/>
</dbReference>